<reference evidence="1" key="1">
    <citation type="submission" date="2021-01" db="EMBL/GenBank/DDBJ databases">
        <title>Phytophthora aleatoria, a newly-described species from Pinus radiata is distinct from Phytophthora cactorum isolates based on comparative genomics.</title>
        <authorList>
            <person name="Mcdougal R."/>
            <person name="Panda P."/>
            <person name="Williams N."/>
            <person name="Studholme D.J."/>
        </authorList>
    </citation>
    <scope>NUCLEOTIDE SEQUENCE</scope>
    <source>
        <strain evidence="1">NZFS 4037</strain>
    </source>
</reference>
<comment type="caution">
    <text evidence="1">The sequence shown here is derived from an EMBL/GenBank/DDBJ whole genome shotgun (WGS) entry which is preliminary data.</text>
</comment>
<accession>A0A8J5ITG3</accession>
<evidence type="ECO:0000313" key="1">
    <source>
        <dbReference type="EMBL" id="KAG6973650.1"/>
    </source>
</evidence>
<evidence type="ECO:0000313" key="2">
    <source>
        <dbReference type="Proteomes" id="UP000709295"/>
    </source>
</evidence>
<keyword evidence="2" id="KW-1185">Reference proteome</keyword>
<dbReference type="AlphaFoldDB" id="A0A8J5ITG3"/>
<sequence>MFNQGAFPTMTEARVSLLEDAANASIGCMHRHLIWALPETPEPHFSRIRCLRYLGHLLPELSDDAVQDADFVELIRLPEPSPADLFTAVVVLDVMGVHLDVVNTDP</sequence>
<dbReference type="EMBL" id="JAENGY010000106">
    <property type="protein sequence ID" value="KAG6973650.1"/>
    <property type="molecule type" value="Genomic_DNA"/>
</dbReference>
<gene>
    <name evidence="1" type="ORF">JG688_00003413</name>
</gene>
<protein>
    <submittedName>
        <fullName evidence="1">Uncharacterized protein</fullName>
    </submittedName>
</protein>
<name>A0A8J5ITG3_9STRA</name>
<proteinExistence type="predicted"/>
<organism evidence="1 2">
    <name type="scientific">Phytophthora aleatoria</name>
    <dbReference type="NCBI Taxonomy" id="2496075"/>
    <lineage>
        <taxon>Eukaryota</taxon>
        <taxon>Sar</taxon>
        <taxon>Stramenopiles</taxon>
        <taxon>Oomycota</taxon>
        <taxon>Peronosporomycetes</taxon>
        <taxon>Peronosporales</taxon>
        <taxon>Peronosporaceae</taxon>
        <taxon>Phytophthora</taxon>
    </lineage>
</organism>
<dbReference type="Proteomes" id="UP000709295">
    <property type="component" value="Unassembled WGS sequence"/>
</dbReference>